<protein>
    <submittedName>
        <fullName evidence="2">DUF378 domain-containing protein</fullName>
    </submittedName>
</protein>
<dbReference type="EMBL" id="CP065321">
    <property type="protein sequence ID" value="QQR28560.1"/>
    <property type="molecule type" value="Genomic_DNA"/>
</dbReference>
<reference evidence="2 3" key="1">
    <citation type="submission" date="2020-11" db="EMBL/GenBank/DDBJ databases">
        <title>Closed and high quality bacterial genomes of the OMM12 community.</title>
        <authorList>
            <person name="Marbouty M."/>
            <person name="Lamy-Besnier Q."/>
            <person name="Debarbieux L."/>
            <person name="Koszul R."/>
        </authorList>
    </citation>
    <scope>NUCLEOTIDE SEQUENCE [LARGE SCALE GENOMIC DNA]</scope>
    <source>
        <strain evidence="2 3">KB18</strain>
    </source>
</reference>
<organism evidence="2 3">
    <name type="scientific">Acutalibacter muris</name>
    <dbReference type="NCBI Taxonomy" id="1796620"/>
    <lineage>
        <taxon>Bacteria</taxon>
        <taxon>Bacillati</taxon>
        <taxon>Bacillota</taxon>
        <taxon>Clostridia</taxon>
        <taxon>Eubacteriales</taxon>
        <taxon>Acutalibacteraceae</taxon>
        <taxon>Acutalibacter</taxon>
    </lineage>
</organism>
<sequence length="77" mass="8480">MNIIDRIALALTVIGGVNWGLVGVFRFDLVAWICGGQTAVISRIIYTLVGISALWCLALLFRDWDSEKDMSVAHSAR</sequence>
<dbReference type="Proteomes" id="UP000596035">
    <property type="component" value="Chromosome"/>
</dbReference>
<dbReference type="PANTHER" id="PTHR37304:SF1">
    <property type="entry name" value="MEMBRANE PROTEIN"/>
    <property type="match status" value="1"/>
</dbReference>
<dbReference type="AlphaFoldDB" id="A0AA92L3U9"/>
<accession>A0AA92L3U9</accession>
<gene>
    <name evidence="2" type="ORF">I5Q82_10520</name>
</gene>
<feature type="transmembrane region" description="Helical" evidence="1">
    <location>
        <begin position="39"/>
        <end position="61"/>
    </location>
</feature>
<dbReference type="PANTHER" id="PTHR37304">
    <property type="entry name" value="MEMBRANE PROTEIN-RELATED"/>
    <property type="match status" value="1"/>
</dbReference>
<keyword evidence="1" id="KW-0472">Membrane</keyword>
<evidence type="ECO:0000313" key="2">
    <source>
        <dbReference type="EMBL" id="QQR28560.1"/>
    </source>
</evidence>
<evidence type="ECO:0000313" key="3">
    <source>
        <dbReference type="Proteomes" id="UP000596035"/>
    </source>
</evidence>
<proteinExistence type="predicted"/>
<name>A0AA92L3U9_9FIRM</name>
<feature type="transmembrane region" description="Helical" evidence="1">
    <location>
        <begin position="7"/>
        <end position="27"/>
    </location>
</feature>
<dbReference type="Pfam" id="PF04070">
    <property type="entry name" value="DUF378"/>
    <property type="match status" value="1"/>
</dbReference>
<keyword evidence="1" id="KW-0812">Transmembrane</keyword>
<keyword evidence="1" id="KW-1133">Transmembrane helix</keyword>
<dbReference type="InterPro" id="IPR007211">
    <property type="entry name" value="DUF378"/>
</dbReference>
<evidence type="ECO:0000256" key="1">
    <source>
        <dbReference type="SAM" id="Phobius"/>
    </source>
</evidence>